<feature type="transmembrane region" description="Helical" evidence="8">
    <location>
        <begin position="601"/>
        <end position="621"/>
    </location>
</feature>
<evidence type="ECO:0000259" key="9">
    <source>
        <dbReference type="Pfam" id="PF07779"/>
    </source>
</evidence>
<feature type="transmembrane region" description="Helical" evidence="8">
    <location>
        <begin position="577"/>
        <end position="595"/>
    </location>
</feature>
<dbReference type="EMBL" id="JAGPUO010000011">
    <property type="protein sequence ID" value="KAG5659448.1"/>
    <property type="molecule type" value="Genomic_DNA"/>
</dbReference>
<gene>
    <name evidence="10" type="ORF">KAF25_002007</name>
</gene>
<feature type="transmembrane region" description="Helical" evidence="8">
    <location>
        <begin position="674"/>
        <end position="693"/>
    </location>
</feature>
<dbReference type="PANTHER" id="PTHR13533:SF1">
    <property type="entry name" value="N-ACETYLNEURAMINATE 9-O-ACETYLTRANSFERASE"/>
    <property type="match status" value="1"/>
</dbReference>
<keyword evidence="4 8" id="KW-0812">Transmembrane</keyword>
<evidence type="ECO:0000256" key="7">
    <source>
        <dbReference type="ARBA" id="ARBA00023180"/>
    </source>
</evidence>
<evidence type="ECO:0000313" key="10">
    <source>
        <dbReference type="EMBL" id="KAG5659448.1"/>
    </source>
</evidence>
<evidence type="ECO:0000256" key="8">
    <source>
        <dbReference type="SAM" id="Phobius"/>
    </source>
</evidence>
<evidence type="ECO:0000256" key="6">
    <source>
        <dbReference type="ARBA" id="ARBA00023136"/>
    </source>
</evidence>
<keyword evidence="11" id="KW-1185">Reference proteome</keyword>
<accession>A0A9P7H3Y9</accession>
<feature type="transmembrane region" description="Helical" evidence="8">
    <location>
        <begin position="633"/>
        <end position="654"/>
    </location>
</feature>
<dbReference type="GO" id="GO:0016020">
    <property type="term" value="C:membrane"/>
    <property type="evidence" value="ECO:0007669"/>
    <property type="project" value="UniProtKB-SubCell"/>
</dbReference>
<keyword evidence="6 8" id="KW-0472">Membrane</keyword>
<organism evidence="10 11">
    <name type="scientific">Fusarium avenaceum</name>
    <dbReference type="NCBI Taxonomy" id="40199"/>
    <lineage>
        <taxon>Eukaryota</taxon>
        <taxon>Fungi</taxon>
        <taxon>Dikarya</taxon>
        <taxon>Ascomycota</taxon>
        <taxon>Pezizomycotina</taxon>
        <taxon>Sordariomycetes</taxon>
        <taxon>Hypocreomycetidae</taxon>
        <taxon>Hypocreales</taxon>
        <taxon>Nectriaceae</taxon>
        <taxon>Fusarium</taxon>
        <taxon>Fusarium tricinctum species complex</taxon>
    </lineage>
</organism>
<comment type="similarity">
    <text evidence="2">Belongs to the PC-esterase family. CASD1 subfamily.</text>
</comment>
<dbReference type="GO" id="GO:0016740">
    <property type="term" value="F:transferase activity"/>
    <property type="evidence" value="ECO:0007669"/>
    <property type="project" value="UniProtKB-KW"/>
</dbReference>
<dbReference type="InterPro" id="IPR012419">
    <property type="entry name" value="Cas1_AcylTrans_dom"/>
</dbReference>
<evidence type="ECO:0000313" key="11">
    <source>
        <dbReference type="Proteomes" id="UP000782241"/>
    </source>
</evidence>
<keyword evidence="7" id="KW-0325">Glycoprotein</keyword>
<feature type="transmembrane region" description="Helical" evidence="8">
    <location>
        <begin position="15"/>
        <end position="37"/>
    </location>
</feature>
<protein>
    <recommendedName>
        <fullName evidence="9">Cas1p 10 TM acyl transferase domain-containing protein</fullName>
    </recommendedName>
</protein>
<reference evidence="10" key="1">
    <citation type="submission" date="2021-04" db="EMBL/GenBank/DDBJ databases">
        <title>Draft genome of Fusarium avenaceum strain F156N33, isolated from an atmospheric sample in Virginia.</title>
        <authorList>
            <person name="Yang S."/>
            <person name="Vinatzer B.A."/>
            <person name="Coleman J."/>
        </authorList>
    </citation>
    <scope>NUCLEOTIDE SEQUENCE</scope>
    <source>
        <strain evidence="10">F156N33</strain>
    </source>
</reference>
<dbReference type="Proteomes" id="UP000782241">
    <property type="component" value="Unassembled WGS sequence"/>
</dbReference>
<evidence type="ECO:0000256" key="5">
    <source>
        <dbReference type="ARBA" id="ARBA00022989"/>
    </source>
</evidence>
<feature type="transmembrane region" description="Helical" evidence="8">
    <location>
        <begin position="705"/>
        <end position="724"/>
    </location>
</feature>
<proteinExistence type="inferred from homology"/>
<evidence type="ECO:0000256" key="1">
    <source>
        <dbReference type="ARBA" id="ARBA00004141"/>
    </source>
</evidence>
<feature type="transmembrane region" description="Helical" evidence="8">
    <location>
        <begin position="736"/>
        <end position="755"/>
    </location>
</feature>
<name>A0A9P7H3Y9_9HYPO</name>
<dbReference type="GO" id="GO:0005975">
    <property type="term" value="P:carbohydrate metabolic process"/>
    <property type="evidence" value="ECO:0007669"/>
    <property type="project" value="UniProtKB-ARBA"/>
</dbReference>
<feature type="non-terminal residue" evidence="10">
    <location>
        <position position="1"/>
    </location>
</feature>
<evidence type="ECO:0000256" key="3">
    <source>
        <dbReference type="ARBA" id="ARBA00022679"/>
    </source>
</evidence>
<dbReference type="PANTHER" id="PTHR13533">
    <property type="entry name" value="N-ACETYLNEURAMINATE 9-O-ACETYLTRANSFERASE"/>
    <property type="match status" value="1"/>
</dbReference>
<feature type="transmembrane region" description="Helical" evidence="8">
    <location>
        <begin position="441"/>
        <end position="458"/>
    </location>
</feature>
<feature type="transmembrane region" description="Helical" evidence="8">
    <location>
        <begin position="470"/>
        <end position="491"/>
    </location>
</feature>
<evidence type="ECO:0000256" key="2">
    <source>
        <dbReference type="ARBA" id="ARBA00010666"/>
    </source>
</evidence>
<dbReference type="GO" id="GO:0005794">
    <property type="term" value="C:Golgi apparatus"/>
    <property type="evidence" value="ECO:0007669"/>
    <property type="project" value="UniProtKB-ARBA"/>
</dbReference>
<evidence type="ECO:0000256" key="4">
    <source>
        <dbReference type="ARBA" id="ARBA00022692"/>
    </source>
</evidence>
<comment type="subcellular location">
    <subcellularLocation>
        <location evidence="1">Membrane</location>
        <topology evidence="1">Multi-pass membrane protein</topology>
    </subcellularLocation>
</comment>
<feature type="domain" description="Cas1p 10 TM acyl transferase" evidence="9">
    <location>
        <begin position="445"/>
        <end position="840"/>
    </location>
</feature>
<dbReference type="Pfam" id="PF07779">
    <property type="entry name" value="Cas1_AcylT"/>
    <property type="match status" value="1"/>
</dbReference>
<comment type="caution">
    <text evidence="10">The sequence shown here is derived from an EMBL/GenBank/DDBJ whole genome shotgun (WGS) entry which is preliminary data.</text>
</comment>
<feature type="transmembrane region" description="Helical" evidence="8">
    <location>
        <begin position="408"/>
        <end position="429"/>
    </location>
</feature>
<feature type="transmembrane region" description="Helical" evidence="8">
    <location>
        <begin position="543"/>
        <end position="565"/>
    </location>
</feature>
<keyword evidence="5 8" id="KW-1133">Transmembrane helix</keyword>
<keyword evidence="3" id="KW-0808">Transferase</keyword>
<sequence length="913" mass="104542">LPHEPHCPIKMSLQLARIISTALATIFLAAITFKTVFPGDDPYRCRAVKDTGRWIDPPRDEEGNRNPFHQWQPDGCILHHYESGDIRRCTEGRPIVVSGDSTSRNVAHGFGRLIDRKHNDQDRKAKKMPKSQAFNMTYHGQLIQRLPNVWLSSHGTEGQEQFAQALNIYAEEKHRLPSIEEQQGPMLMYVAGGVWFTNEHSMIRKYELELAANETAAANMTDSTDAVNKTGVTTRPASKANTNRTSVVPWEERFEIYKEHISKIEHFISENAPDYDPFTAPMDPIDGLGNQIFYAPPAGPLYLGEDAGHIRDANRRAAEVIEMQDWLSEVEEKWKIPLVWAIPRLTFGQDKVWIDPLFTGLHVRSQVADARANILLNLRCNAKLDRMKSYPYSRTCCTDYGTKPMSQLGVVFAGIIYLVACIICEIIDICVRREEPRWGLWNMKAGSFVLALLMCYYADRTQMMAKGSKLWLPLDFAALVAPCISILLITIRRSHSLPPKELALATDEPDEPFLSRFQTDEWKGWMQFVILIYHWTGSKSDTIYVFIRLCVGAYLFQTGYGHTLYFIKKRDFSFNRVASVLLRLNLLSCILAYFMDTDYMFYYFAPLVSFWFLVVYATMAIGSRQYNSDPQMLLAKICISCFVVSSILLKTPFTKWLFSLLNVIFKIQWSVNEWQYRVTLDIFIVYVGMVTAVVNHEMKKTPIHLGLRIILAVGGIFAVGYYFNATSHVTMREYRMWHPLASFIPILSFIALRNVSAPVRNYHSKAMAWLGRCSLETYILQFHLLLAADTNGVLIVDGFFGDGTFMGDRWRTLAVIVPIFLWISDSVAKSTAHIVNIIMDDGTEDKEYDEPRYAWMEKVRRSEYFTWPQLRVACILLVMWLLNLVSPGHETSQAFDGGHTVKSFPPPITEMPY</sequence>
<dbReference type="AlphaFoldDB" id="A0A9P7H3Y9"/>